<dbReference type="CDD" id="cd22054">
    <property type="entry name" value="NAC_NACA"/>
    <property type="match status" value="1"/>
</dbReference>
<dbReference type="OMA" id="TQHAQMS"/>
<dbReference type="InterPro" id="IPR016641">
    <property type="entry name" value="EGD2/NACA0like"/>
</dbReference>
<dbReference type="InterPro" id="IPR038187">
    <property type="entry name" value="NAC_A/B_dom_sf"/>
</dbReference>
<keyword evidence="4" id="KW-1185">Reference proteome</keyword>
<feature type="domain" description="NAC-A/B" evidence="2">
    <location>
        <begin position="61"/>
        <end position="126"/>
    </location>
</feature>
<evidence type="ECO:0000259" key="2">
    <source>
        <dbReference type="PROSITE" id="PS51151"/>
    </source>
</evidence>
<name>A0A9Q0MDY3_BLOTA</name>
<dbReference type="Gene3D" id="1.10.8.10">
    <property type="entry name" value="DNA helicase RuvA subunit, C-terminal domain"/>
    <property type="match status" value="1"/>
</dbReference>
<evidence type="ECO:0000313" key="3">
    <source>
        <dbReference type="EMBL" id="KAJ6224115.1"/>
    </source>
</evidence>
<reference evidence="3" key="1">
    <citation type="submission" date="2022-12" db="EMBL/GenBank/DDBJ databases">
        <title>Genome assemblies of Blomia tropicalis.</title>
        <authorList>
            <person name="Cui Y."/>
        </authorList>
    </citation>
    <scope>NUCLEOTIDE SEQUENCE</scope>
    <source>
        <tissue evidence="3">Adult mites</tissue>
    </source>
</reference>
<protein>
    <recommendedName>
        <fullName evidence="2">NAC-A/B domain-containing protein</fullName>
    </recommendedName>
</protein>
<dbReference type="PROSITE" id="PS51151">
    <property type="entry name" value="NAC_AB"/>
    <property type="match status" value="1"/>
</dbReference>
<dbReference type="Pfam" id="PF19026">
    <property type="entry name" value="UBA_HYPK"/>
    <property type="match status" value="1"/>
</dbReference>
<dbReference type="GO" id="GO:0005854">
    <property type="term" value="C:nascent polypeptide-associated complex"/>
    <property type="evidence" value="ECO:0007669"/>
    <property type="project" value="InterPro"/>
</dbReference>
<dbReference type="EMBL" id="JAPWDV010000001">
    <property type="protein sequence ID" value="KAJ6224115.1"/>
    <property type="molecule type" value="Genomic_DNA"/>
</dbReference>
<dbReference type="InterPro" id="IPR002715">
    <property type="entry name" value="Nas_poly-pep-assoc_cplx_dom"/>
</dbReference>
<dbReference type="Pfam" id="PF01849">
    <property type="entry name" value="NAC"/>
    <property type="match status" value="1"/>
</dbReference>
<dbReference type="SMART" id="SM01407">
    <property type="entry name" value="NAC"/>
    <property type="match status" value="1"/>
</dbReference>
<dbReference type="Proteomes" id="UP001142055">
    <property type="component" value="Chromosome 1"/>
</dbReference>
<feature type="compositionally biased region" description="Basic and acidic residues" evidence="1">
    <location>
        <begin position="8"/>
        <end position="18"/>
    </location>
</feature>
<accession>A0A9Q0MDY3</accession>
<gene>
    <name evidence="3" type="ORF">RDWZM_002660</name>
</gene>
<evidence type="ECO:0000256" key="1">
    <source>
        <dbReference type="SAM" id="MobiDB-lite"/>
    </source>
</evidence>
<dbReference type="FunFam" id="2.20.70.30:FF:000002">
    <property type="entry name" value="Nascent polypeptide-associated complex (NAC), alpha subunit"/>
    <property type="match status" value="1"/>
</dbReference>
<evidence type="ECO:0000313" key="4">
    <source>
        <dbReference type="Proteomes" id="UP001142055"/>
    </source>
</evidence>
<feature type="compositionally biased region" description="Acidic residues" evidence="1">
    <location>
        <begin position="25"/>
        <end position="37"/>
    </location>
</feature>
<dbReference type="CDD" id="cd14358">
    <property type="entry name" value="UBA_NAC_euk"/>
    <property type="match status" value="1"/>
</dbReference>
<sequence length="218" mass="22747">MTQSAEAQKPEDEVKIEDQGTGSDDSGDESDTLDAGEGDTANLTATANALLDEAASKGKQSRSEKKARKAMSKLGLKLVPGINRVAIRKSKNILFVINKPDVYKSPASDTYIIFGEAKIEDLSQKAQMAAAEKFKAPEAPGSGVSGTDSAAAGLAAAENLAASSAVDEEEEGEIDDTGIEAKDIELVISQTGVSRAKAVRALKAHNNDIVNAILELTT</sequence>
<dbReference type="FunFam" id="1.10.8.10:FF:000006">
    <property type="entry name" value="Putative nascent polypeptide-associated complex subunit alpha"/>
    <property type="match status" value="1"/>
</dbReference>
<dbReference type="OrthoDB" id="3169036at2759"/>
<organism evidence="3 4">
    <name type="scientific">Blomia tropicalis</name>
    <name type="common">Mite</name>
    <dbReference type="NCBI Taxonomy" id="40697"/>
    <lineage>
        <taxon>Eukaryota</taxon>
        <taxon>Metazoa</taxon>
        <taxon>Ecdysozoa</taxon>
        <taxon>Arthropoda</taxon>
        <taxon>Chelicerata</taxon>
        <taxon>Arachnida</taxon>
        <taxon>Acari</taxon>
        <taxon>Acariformes</taxon>
        <taxon>Sarcoptiformes</taxon>
        <taxon>Astigmata</taxon>
        <taxon>Glycyphagoidea</taxon>
        <taxon>Echimyopodidae</taxon>
        <taxon>Blomia</taxon>
    </lineage>
</organism>
<dbReference type="PIRSF" id="PIRSF015901">
    <property type="entry name" value="NAC_alpha"/>
    <property type="match status" value="1"/>
</dbReference>
<dbReference type="InterPro" id="IPR044034">
    <property type="entry name" value="NAC-like_UBA"/>
</dbReference>
<proteinExistence type="predicted"/>
<feature type="region of interest" description="Disordered" evidence="1">
    <location>
        <begin position="1"/>
        <end position="41"/>
    </location>
</feature>
<dbReference type="PANTHER" id="PTHR21713">
    <property type="entry name" value="NASCENT POLYPEPTIDE ASSOCIATED COMPLEX ALPHA SUBUNIT-RELATED"/>
    <property type="match status" value="1"/>
</dbReference>
<dbReference type="Gene3D" id="2.20.70.30">
    <property type="entry name" value="Nascent polypeptide-associated complex domain"/>
    <property type="match status" value="1"/>
</dbReference>
<dbReference type="AlphaFoldDB" id="A0A9Q0MDY3"/>
<comment type="caution">
    <text evidence="3">The sequence shown here is derived from an EMBL/GenBank/DDBJ whole genome shotgun (WGS) entry which is preliminary data.</text>
</comment>